<accession>A0ACC5R8D2</accession>
<organism evidence="1 2">
    <name type="scientific">Taklimakanibacter albus</name>
    <dbReference type="NCBI Taxonomy" id="2800327"/>
    <lineage>
        <taxon>Bacteria</taxon>
        <taxon>Pseudomonadati</taxon>
        <taxon>Pseudomonadota</taxon>
        <taxon>Alphaproteobacteria</taxon>
        <taxon>Hyphomicrobiales</taxon>
        <taxon>Aestuariivirgaceae</taxon>
        <taxon>Taklimakanibacter</taxon>
    </lineage>
</organism>
<evidence type="ECO:0000313" key="2">
    <source>
        <dbReference type="Proteomes" id="UP000616151"/>
    </source>
</evidence>
<name>A0ACC5R8D2_9HYPH</name>
<dbReference type="Proteomes" id="UP000616151">
    <property type="component" value="Unassembled WGS sequence"/>
</dbReference>
<evidence type="ECO:0000313" key="1">
    <source>
        <dbReference type="EMBL" id="MBK1868946.1"/>
    </source>
</evidence>
<reference evidence="1" key="1">
    <citation type="submission" date="2021-01" db="EMBL/GenBank/DDBJ databases">
        <authorList>
            <person name="Sun Q."/>
        </authorList>
    </citation>
    <scope>NUCLEOTIDE SEQUENCE</scope>
    <source>
        <strain evidence="1">YIM B02566</strain>
    </source>
</reference>
<keyword evidence="2" id="KW-1185">Reference proteome</keyword>
<proteinExistence type="predicted"/>
<gene>
    <name evidence="1" type="ORF">JHL16_21485</name>
</gene>
<comment type="caution">
    <text evidence="1">The sequence shown here is derived from an EMBL/GenBank/DDBJ whole genome shotgun (WGS) entry which is preliminary data.</text>
</comment>
<dbReference type="EMBL" id="JAENHL010000007">
    <property type="protein sequence ID" value="MBK1868946.1"/>
    <property type="molecule type" value="Genomic_DNA"/>
</dbReference>
<sequence>MLRVEDLDTPAVIIFLDRLETNIERVQRLIARQGIGNRPHIKTHKIPAIGRMQIEAGAVGLTCQKLGELEVFIDANVCDDYLLSYNILGARKTDRLMQLASRVKRLAVVADNDVVLRGLSEAGLRHSRDIPLLIECDTGFGRNGVQSPEAALDLARLALKLPRIVFEGLMVFPNSAPNTHEFFSRSLKLFREAGIALPILSGGGTPALNRLAEFSMMTEHRAGTYVYNDVMMVHSGVASWQDCALQVRATVVSRPTAGRAVLDCGSKVLTSDQYYVQHYGRLAHYPGAVISGLSEEHAIVDLTNAPKRPKVGEVVEVIPNHCCSVSNMTDEVHGVRNGVVELTWPVAARGKVR</sequence>
<protein>
    <submittedName>
        <fullName evidence="1">Alanine racemase</fullName>
    </submittedName>
</protein>